<dbReference type="InterPro" id="IPR000626">
    <property type="entry name" value="Ubiquitin-like_dom"/>
</dbReference>
<dbReference type="Pfam" id="PF00240">
    <property type="entry name" value="ubiquitin"/>
    <property type="match status" value="1"/>
</dbReference>
<dbReference type="OrthoDB" id="428577at2759"/>
<organism evidence="3 4">
    <name type="scientific">Leucosporidium creatinivorum</name>
    <dbReference type="NCBI Taxonomy" id="106004"/>
    <lineage>
        <taxon>Eukaryota</taxon>
        <taxon>Fungi</taxon>
        <taxon>Dikarya</taxon>
        <taxon>Basidiomycota</taxon>
        <taxon>Pucciniomycotina</taxon>
        <taxon>Microbotryomycetes</taxon>
        <taxon>Leucosporidiales</taxon>
        <taxon>Leucosporidium</taxon>
    </lineage>
</organism>
<dbReference type="AlphaFoldDB" id="A0A1Y2EH83"/>
<proteinExistence type="predicted"/>
<dbReference type="Proteomes" id="UP000193467">
    <property type="component" value="Unassembled WGS sequence"/>
</dbReference>
<dbReference type="InterPro" id="IPR029071">
    <property type="entry name" value="Ubiquitin-like_domsf"/>
</dbReference>
<dbReference type="PRINTS" id="PR00348">
    <property type="entry name" value="UBIQUITIN"/>
</dbReference>
<evidence type="ECO:0000259" key="2">
    <source>
        <dbReference type="PROSITE" id="PS50053"/>
    </source>
</evidence>
<dbReference type="Gene3D" id="3.10.20.90">
    <property type="entry name" value="Phosphatidylinositol 3-kinase Catalytic Subunit, Chain A, domain 1"/>
    <property type="match status" value="1"/>
</dbReference>
<feature type="compositionally biased region" description="Basic residues" evidence="1">
    <location>
        <begin position="562"/>
        <end position="571"/>
    </location>
</feature>
<reference evidence="3 4" key="1">
    <citation type="submission" date="2016-07" db="EMBL/GenBank/DDBJ databases">
        <title>Pervasive Adenine N6-methylation of Active Genes in Fungi.</title>
        <authorList>
            <consortium name="DOE Joint Genome Institute"/>
            <person name="Mondo S.J."/>
            <person name="Dannebaum R.O."/>
            <person name="Kuo R.C."/>
            <person name="Labutti K."/>
            <person name="Haridas S."/>
            <person name="Kuo A."/>
            <person name="Salamov A."/>
            <person name="Ahrendt S.R."/>
            <person name="Lipzen A."/>
            <person name="Sullivan W."/>
            <person name="Andreopoulos W.B."/>
            <person name="Clum A."/>
            <person name="Lindquist E."/>
            <person name="Daum C."/>
            <person name="Ramamoorthy G.K."/>
            <person name="Gryganskyi A."/>
            <person name="Culley D."/>
            <person name="Magnuson J.K."/>
            <person name="James T.Y."/>
            <person name="O'Malley M.A."/>
            <person name="Stajich J.E."/>
            <person name="Spatafora J.W."/>
            <person name="Visel A."/>
            <person name="Grigoriev I.V."/>
        </authorList>
    </citation>
    <scope>NUCLEOTIDE SEQUENCE [LARGE SCALE GENOMIC DNA]</scope>
    <source>
        <strain evidence="3 4">62-1032</strain>
    </source>
</reference>
<dbReference type="EMBL" id="MCGR01000055">
    <property type="protein sequence ID" value="ORY70616.1"/>
    <property type="molecule type" value="Genomic_DNA"/>
</dbReference>
<evidence type="ECO:0000313" key="4">
    <source>
        <dbReference type="Proteomes" id="UP000193467"/>
    </source>
</evidence>
<gene>
    <name evidence="3" type="ORF">BCR35DRAFT_315239</name>
</gene>
<dbReference type="PANTHER" id="PTHR10666">
    <property type="entry name" value="UBIQUITIN"/>
    <property type="match status" value="1"/>
</dbReference>
<dbReference type="SUPFAM" id="SSF54236">
    <property type="entry name" value="Ubiquitin-like"/>
    <property type="match status" value="1"/>
</dbReference>
<dbReference type="SMART" id="SM00213">
    <property type="entry name" value="UBQ"/>
    <property type="match status" value="1"/>
</dbReference>
<sequence>MTVQSTIKVLVTGLDARFVPQPAAGGSTSGQAATTQELVLPLDATLADVYTELRASGHMINDLGYILDREIGISVDDQSVYDRSAPGGLRIGRNTSLLEFNHQLRAHDGRDEHDNKGKTVSCAKDGRLEIGDVSIKFHRTLRVPDSSDVHLLPPAAMWMSFKDGTDTCYRRRGKERAVKVHVGGINALSGLPRDANESLVDAELQDYVVASKQPWLDGICTEPGVVRQFVAMPLGEGYTVEEQLTGKADIGGIQFDIFERLDDRFEILITREGEEHAIPARYLLNTPAEISLENEQPVKLRLRRGTKNSLNCSVVSLLEAQGADKLDPTAQLVLDSGYSTSRGYYTVPLDMHVLIETLAGETIPFSVRSTEPVERLKSRIEESMEIPVESQRLIHEGKQLGDGRSFSDYNIRKGDKIHLAIRLVGGELPLTTMGMTAGGKIKQNIVKDTLPVRAYSKEPTHRVFVHTVNSAMWELMTGTVAPLTSIGPSTYKESGLPWLDLYSEWSSPSPAGRFGDVQSLTEVDALVSKSLGIDTRSILHQLLDPANPLPAQLTHTSPPPRPYHRRRKEKGYRKLPDVRGCGRAVRWLPEAS</sequence>
<comment type="caution">
    <text evidence="3">The sequence shown here is derived from an EMBL/GenBank/DDBJ whole genome shotgun (WGS) entry which is preliminary data.</text>
</comment>
<feature type="region of interest" description="Disordered" evidence="1">
    <location>
        <begin position="549"/>
        <end position="572"/>
    </location>
</feature>
<name>A0A1Y2EH83_9BASI</name>
<dbReference type="InterPro" id="IPR019956">
    <property type="entry name" value="Ubiquitin_dom"/>
</dbReference>
<dbReference type="InParanoid" id="A0A1Y2EH83"/>
<dbReference type="PROSITE" id="PS50053">
    <property type="entry name" value="UBIQUITIN_2"/>
    <property type="match status" value="1"/>
</dbReference>
<evidence type="ECO:0000313" key="3">
    <source>
        <dbReference type="EMBL" id="ORY70616.1"/>
    </source>
</evidence>
<keyword evidence="4" id="KW-1185">Reference proteome</keyword>
<protein>
    <recommendedName>
        <fullName evidence="2">Ubiquitin-like domain-containing protein</fullName>
    </recommendedName>
</protein>
<accession>A0A1Y2EH83</accession>
<feature type="domain" description="Ubiquitin-like" evidence="2">
    <location>
        <begin position="351"/>
        <end position="426"/>
    </location>
</feature>
<dbReference type="STRING" id="106004.A0A1Y2EH83"/>
<dbReference type="InterPro" id="IPR050158">
    <property type="entry name" value="Ubiquitin_ubiquitin-like"/>
</dbReference>
<evidence type="ECO:0000256" key="1">
    <source>
        <dbReference type="SAM" id="MobiDB-lite"/>
    </source>
</evidence>